<keyword evidence="9" id="KW-0902">Two-component regulatory system</keyword>
<dbReference type="PROSITE" id="PS50109">
    <property type="entry name" value="HIS_KIN"/>
    <property type="match status" value="1"/>
</dbReference>
<dbReference type="GO" id="GO:0016301">
    <property type="term" value="F:kinase activity"/>
    <property type="evidence" value="ECO:0007669"/>
    <property type="project" value="UniProtKB-KW"/>
</dbReference>
<feature type="transmembrane region" description="Helical" evidence="11">
    <location>
        <begin position="146"/>
        <end position="174"/>
    </location>
</feature>
<sequence>MKLRPGSVRTRLALWHAGALTLIVCGFSAAVFLIARAQLLRDLDASLARDVATIERTYRQADYDLIEVETRAGVELFEVTRDGRVLYRTAGWSRLELDPAASAGAGPATWRTADGRSYRVATRSWDGLRISAAVDDSATRSALDRLALILALGIPCAALAALGGGLVLAGRVLAPVGAMAKHARRISAESLDDRLPVEDPRDEFGRLASVFNDTLGRIQDAFERQRRFTADASHELRTPLTAMRSVGEVALQRGHGAADYREVIGSMLEEADRLTALVEGLLTLARADSGRIPATRERVDLGALASGVVEHLRVLAEEKGQALTLDCPAGVAARCDPALVRQALVNLLDNAIKYTPAGGAIRVGAALLPSGEAGLQVKDDGPGIAAAHLERIFDRFYRVDPARSKQEGGIGLGLAIARSVALAGGGRIEVESAPGSGSLFRVVLPAA</sequence>
<dbReference type="Pfam" id="PF02518">
    <property type="entry name" value="HATPase_c"/>
    <property type="match status" value="1"/>
</dbReference>
<organism evidence="14 15">
    <name type="scientific">Anaeromyxobacter paludicola</name>
    <dbReference type="NCBI Taxonomy" id="2918171"/>
    <lineage>
        <taxon>Bacteria</taxon>
        <taxon>Pseudomonadati</taxon>
        <taxon>Myxococcota</taxon>
        <taxon>Myxococcia</taxon>
        <taxon>Myxococcales</taxon>
        <taxon>Cystobacterineae</taxon>
        <taxon>Anaeromyxobacteraceae</taxon>
        <taxon>Anaeromyxobacter</taxon>
    </lineage>
</organism>
<keyword evidence="6 11" id="KW-0812">Transmembrane</keyword>
<dbReference type="PRINTS" id="PR00344">
    <property type="entry name" value="BCTRLSENSOR"/>
</dbReference>
<dbReference type="PANTHER" id="PTHR45436:SF5">
    <property type="entry name" value="SENSOR HISTIDINE KINASE TRCS"/>
    <property type="match status" value="1"/>
</dbReference>
<evidence type="ECO:0000313" key="14">
    <source>
        <dbReference type="EMBL" id="BDG10762.1"/>
    </source>
</evidence>
<keyword evidence="10 11" id="KW-0472">Membrane</keyword>
<dbReference type="EC" id="2.7.13.3" evidence="3"/>
<keyword evidence="5" id="KW-0808">Transferase</keyword>
<dbReference type="SUPFAM" id="SSF47384">
    <property type="entry name" value="Homodimeric domain of signal transducing histidine kinase"/>
    <property type="match status" value="1"/>
</dbReference>
<dbReference type="PROSITE" id="PS50885">
    <property type="entry name" value="HAMP"/>
    <property type="match status" value="1"/>
</dbReference>
<dbReference type="Proteomes" id="UP001162734">
    <property type="component" value="Chromosome"/>
</dbReference>
<evidence type="ECO:0000256" key="2">
    <source>
        <dbReference type="ARBA" id="ARBA00004370"/>
    </source>
</evidence>
<keyword evidence="8 11" id="KW-1133">Transmembrane helix</keyword>
<dbReference type="InterPro" id="IPR036890">
    <property type="entry name" value="HATPase_C_sf"/>
</dbReference>
<dbReference type="CDD" id="cd00082">
    <property type="entry name" value="HisKA"/>
    <property type="match status" value="1"/>
</dbReference>
<evidence type="ECO:0000259" key="13">
    <source>
        <dbReference type="PROSITE" id="PS50885"/>
    </source>
</evidence>
<dbReference type="PANTHER" id="PTHR45436">
    <property type="entry name" value="SENSOR HISTIDINE KINASE YKOH"/>
    <property type="match status" value="1"/>
</dbReference>
<evidence type="ECO:0000256" key="8">
    <source>
        <dbReference type="ARBA" id="ARBA00022989"/>
    </source>
</evidence>
<protein>
    <recommendedName>
        <fullName evidence="3">histidine kinase</fullName>
        <ecNumber evidence="3">2.7.13.3</ecNumber>
    </recommendedName>
</protein>
<dbReference type="Pfam" id="PF00672">
    <property type="entry name" value="HAMP"/>
    <property type="match status" value="1"/>
</dbReference>
<evidence type="ECO:0000256" key="7">
    <source>
        <dbReference type="ARBA" id="ARBA00022777"/>
    </source>
</evidence>
<dbReference type="InterPro" id="IPR004358">
    <property type="entry name" value="Sig_transdc_His_kin-like_C"/>
</dbReference>
<feature type="domain" description="HAMP" evidence="13">
    <location>
        <begin position="170"/>
        <end position="223"/>
    </location>
</feature>
<evidence type="ECO:0000256" key="4">
    <source>
        <dbReference type="ARBA" id="ARBA00022553"/>
    </source>
</evidence>
<dbReference type="SUPFAM" id="SSF158472">
    <property type="entry name" value="HAMP domain-like"/>
    <property type="match status" value="1"/>
</dbReference>
<dbReference type="SMART" id="SM00304">
    <property type="entry name" value="HAMP"/>
    <property type="match status" value="1"/>
</dbReference>
<name>A0ABN6NFC8_9BACT</name>
<evidence type="ECO:0000256" key="9">
    <source>
        <dbReference type="ARBA" id="ARBA00023012"/>
    </source>
</evidence>
<dbReference type="SMART" id="SM00388">
    <property type="entry name" value="HisKA"/>
    <property type="match status" value="1"/>
</dbReference>
<feature type="transmembrane region" description="Helical" evidence="11">
    <location>
        <begin position="12"/>
        <end position="35"/>
    </location>
</feature>
<evidence type="ECO:0000313" key="15">
    <source>
        <dbReference type="Proteomes" id="UP001162734"/>
    </source>
</evidence>
<evidence type="ECO:0000256" key="3">
    <source>
        <dbReference type="ARBA" id="ARBA00012438"/>
    </source>
</evidence>
<evidence type="ECO:0000256" key="1">
    <source>
        <dbReference type="ARBA" id="ARBA00000085"/>
    </source>
</evidence>
<evidence type="ECO:0000256" key="5">
    <source>
        <dbReference type="ARBA" id="ARBA00022679"/>
    </source>
</evidence>
<dbReference type="Pfam" id="PF00512">
    <property type="entry name" value="HisKA"/>
    <property type="match status" value="1"/>
</dbReference>
<dbReference type="InterPro" id="IPR003594">
    <property type="entry name" value="HATPase_dom"/>
</dbReference>
<dbReference type="CDD" id="cd06225">
    <property type="entry name" value="HAMP"/>
    <property type="match status" value="1"/>
</dbReference>
<dbReference type="InterPro" id="IPR036097">
    <property type="entry name" value="HisK_dim/P_sf"/>
</dbReference>
<dbReference type="InterPro" id="IPR005467">
    <property type="entry name" value="His_kinase_dom"/>
</dbReference>
<dbReference type="SUPFAM" id="SSF55874">
    <property type="entry name" value="ATPase domain of HSP90 chaperone/DNA topoisomerase II/histidine kinase"/>
    <property type="match status" value="1"/>
</dbReference>
<dbReference type="Gene3D" id="6.10.340.10">
    <property type="match status" value="1"/>
</dbReference>
<dbReference type="EMBL" id="AP025592">
    <property type="protein sequence ID" value="BDG10762.1"/>
    <property type="molecule type" value="Genomic_DNA"/>
</dbReference>
<evidence type="ECO:0000256" key="11">
    <source>
        <dbReference type="SAM" id="Phobius"/>
    </source>
</evidence>
<keyword evidence="4" id="KW-0597">Phosphoprotein</keyword>
<dbReference type="Gene3D" id="3.30.565.10">
    <property type="entry name" value="Histidine kinase-like ATPase, C-terminal domain"/>
    <property type="match status" value="1"/>
</dbReference>
<dbReference type="InterPro" id="IPR003661">
    <property type="entry name" value="HisK_dim/P_dom"/>
</dbReference>
<accession>A0ABN6NFC8</accession>
<comment type="subcellular location">
    <subcellularLocation>
        <location evidence="2">Membrane</location>
    </subcellularLocation>
</comment>
<dbReference type="RefSeq" id="WP_248343306.1">
    <property type="nucleotide sequence ID" value="NZ_AP025592.1"/>
</dbReference>
<dbReference type="InterPro" id="IPR003660">
    <property type="entry name" value="HAMP_dom"/>
</dbReference>
<reference evidence="15" key="1">
    <citation type="journal article" date="2022" name="Int. J. Syst. Evol. Microbiol.">
        <title>Anaeromyxobacter oryzae sp. nov., Anaeromyxobacter diazotrophicus sp. nov. and Anaeromyxobacter paludicola sp. nov., isolated from paddy soils.</title>
        <authorList>
            <person name="Itoh H."/>
            <person name="Xu Z."/>
            <person name="Mise K."/>
            <person name="Masuda Y."/>
            <person name="Ushijima N."/>
            <person name="Hayakawa C."/>
            <person name="Shiratori Y."/>
            <person name="Senoo K."/>
        </authorList>
    </citation>
    <scope>NUCLEOTIDE SEQUENCE [LARGE SCALE GENOMIC DNA]</scope>
    <source>
        <strain evidence="15">Red630</strain>
    </source>
</reference>
<evidence type="ECO:0000256" key="6">
    <source>
        <dbReference type="ARBA" id="ARBA00022692"/>
    </source>
</evidence>
<dbReference type="InterPro" id="IPR050428">
    <property type="entry name" value="TCS_sensor_his_kinase"/>
</dbReference>
<feature type="domain" description="Histidine kinase" evidence="12">
    <location>
        <begin position="231"/>
        <end position="447"/>
    </location>
</feature>
<proteinExistence type="predicted"/>
<evidence type="ECO:0000256" key="10">
    <source>
        <dbReference type="ARBA" id="ARBA00023136"/>
    </source>
</evidence>
<comment type="catalytic activity">
    <reaction evidence="1">
        <text>ATP + protein L-histidine = ADP + protein N-phospho-L-histidine.</text>
        <dbReference type="EC" id="2.7.13.3"/>
    </reaction>
</comment>
<dbReference type="Gene3D" id="1.10.287.130">
    <property type="match status" value="1"/>
</dbReference>
<evidence type="ECO:0000259" key="12">
    <source>
        <dbReference type="PROSITE" id="PS50109"/>
    </source>
</evidence>
<keyword evidence="15" id="KW-1185">Reference proteome</keyword>
<dbReference type="SMART" id="SM00387">
    <property type="entry name" value="HATPase_c"/>
    <property type="match status" value="1"/>
</dbReference>
<gene>
    <name evidence="14" type="ORF">AMPC_38750</name>
</gene>
<dbReference type="CDD" id="cd00075">
    <property type="entry name" value="HATPase"/>
    <property type="match status" value="1"/>
</dbReference>
<keyword evidence="7 14" id="KW-0418">Kinase</keyword>